<comment type="similarity">
    <text evidence="1">Belongs to the short-chain dehydrogenases/reductases (SDR) family.</text>
</comment>
<dbReference type="Gene3D" id="3.40.50.720">
    <property type="entry name" value="NAD(P)-binding Rossmann-like Domain"/>
    <property type="match status" value="1"/>
</dbReference>
<dbReference type="SUPFAM" id="SSF51735">
    <property type="entry name" value="NAD(P)-binding Rossmann-fold domains"/>
    <property type="match status" value="1"/>
</dbReference>
<dbReference type="PANTHER" id="PTHR43639">
    <property type="entry name" value="OXIDOREDUCTASE, SHORT-CHAIN DEHYDROGENASE/REDUCTASE FAMILY (AFU_ORTHOLOGUE AFUA_5G02870)"/>
    <property type="match status" value="1"/>
</dbReference>
<accession>A0ABP8IID4</accession>
<comment type="caution">
    <text evidence="3">The sequence shown here is derived from an EMBL/GenBank/DDBJ whole genome shotgun (WGS) entry which is preliminary data.</text>
</comment>
<dbReference type="Pfam" id="PF13561">
    <property type="entry name" value="adh_short_C2"/>
    <property type="match status" value="1"/>
</dbReference>
<evidence type="ECO:0000313" key="3">
    <source>
        <dbReference type="EMBL" id="GAA4359265.1"/>
    </source>
</evidence>
<proteinExistence type="inferred from homology"/>
<dbReference type="EMBL" id="BAABGJ010000081">
    <property type="protein sequence ID" value="GAA4359265.1"/>
    <property type="molecule type" value="Genomic_DNA"/>
</dbReference>
<dbReference type="InterPro" id="IPR036291">
    <property type="entry name" value="NAD(P)-bd_dom_sf"/>
</dbReference>
<evidence type="ECO:0000256" key="1">
    <source>
        <dbReference type="ARBA" id="ARBA00006484"/>
    </source>
</evidence>
<reference evidence="4" key="1">
    <citation type="journal article" date="2019" name="Int. J. Syst. Evol. Microbiol.">
        <title>The Global Catalogue of Microorganisms (GCM) 10K type strain sequencing project: providing services to taxonomists for standard genome sequencing and annotation.</title>
        <authorList>
            <consortium name="The Broad Institute Genomics Platform"/>
            <consortium name="The Broad Institute Genome Sequencing Center for Infectious Disease"/>
            <person name="Wu L."/>
            <person name="Ma J."/>
        </authorList>
    </citation>
    <scope>NUCLEOTIDE SEQUENCE [LARGE SCALE GENOMIC DNA]</scope>
    <source>
        <strain evidence="4">JCM 17804</strain>
    </source>
</reference>
<dbReference type="InterPro" id="IPR002347">
    <property type="entry name" value="SDR_fam"/>
</dbReference>
<dbReference type="Proteomes" id="UP001500975">
    <property type="component" value="Unassembled WGS sequence"/>
</dbReference>
<dbReference type="PANTHER" id="PTHR43639:SF1">
    <property type="entry name" value="SHORT-CHAIN DEHYDROGENASE_REDUCTASE FAMILY PROTEIN"/>
    <property type="match status" value="1"/>
</dbReference>
<dbReference type="RefSeq" id="WP_345542020.1">
    <property type="nucleotide sequence ID" value="NZ_BAABGJ010000081.1"/>
</dbReference>
<gene>
    <name evidence="3" type="primary">fabG_5</name>
    <name evidence="3" type="ORF">GCM10023165_55100</name>
</gene>
<protein>
    <submittedName>
        <fullName evidence="3">3-oxoacyl-[acyl-carrier-protein] reductase</fullName>
    </submittedName>
</protein>
<evidence type="ECO:0000256" key="2">
    <source>
        <dbReference type="ARBA" id="ARBA00023002"/>
    </source>
</evidence>
<name>A0ABP8IID4_9BURK</name>
<sequence length="268" mass="27953">MSAMQADLRGLSVAVTGGTKGIGRAAVTTLSANGAHVVFQGTDETAGQEIEALCAQGPGKAVFVRGDLLRFEDACELVSAGRARCGRLDVYVSSGGPRDPRPVLFREMTGPEDSIALLQSRLLPRLNALHAAVPVMREQGGGKIILLTTDAARTPTPSESMVGAAGAAVIALTRSLAKELVRDGIRINAIATTITSGTPPYDAYLAAKAERRADTLVKAFSKAHEQVGLRINTAQDLADYILFLASPASDQITGSTMSINGGLSFPSY</sequence>
<keyword evidence="4" id="KW-1185">Reference proteome</keyword>
<keyword evidence="2" id="KW-0560">Oxidoreductase</keyword>
<organism evidence="3 4">
    <name type="scientific">Variovorax defluvii</name>
    <dbReference type="NCBI Taxonomy" id="913761"/>
    <lineage>
        <taxon>Bacteria</taxon>
        <taxon>Pseudomonadati</taxon>
        <taxon>Pseudomonadota</taxon>
        <taxon>Betaproteobacteria</taxon>
        <taxon>Burkholderiales</taxon>
        <taxon>Comamonadaceae</taxon>
        <taxon>Variovorax</taxon>
    </lineage>
</organism>
<dbReference type="PRINTS" id="PR00081">
    <property type="entry name" value="GDHRDH"/>
</dbReference>
<evidence type="ECO:0000313" key="4">
    <source>
        <dbReference type="Proteomes" id="UP001500975"/>
    </source>
</evidence>